<organism evidence="1 2">
    <name type="scientific">Tulasnella calospora MUT 4182</name>
    <dbReference type="NCBI Taxonomy" id="1051891"/>
    <lineage>
        <taxon>Eukaryota</taxon>
        <taxon>Fungi</taxon>
        <taxon>Dikarya</taxon>
        <taxon>Basidiomycota</taxon>
        <taxon>Agaricomycotina</taxon>
        <taxon>Agaricomycetes</taxon>
        <taxon>Cantharellales</taxon>
        <taxon>Tulasnellaceae</taxon>
        <taxon>Tulasnella</taxon>
    </lineage>
</organism>
<accession>A0A0C3Q6S4</accession>
<proteinExistence type="predicted"/>
<evidence type="ECO:0008006" key="3">
    <source>
        <dbReference type="Google" id="ProtNLM"/>
    </source>
</evidence>
<dbReference type="EMBL" id="KN823243">
    <property type="protein sequence ID" value="KIO19074.1"/>
    <property type="molecule type" value="Genomic_DNA"/>
</dbReference>
<protein>
    <recommendedName>
        <fullName evidence="3">Retrotransposon gag domain-containing protein</fullName>
    </recommendedName>
</protein>
<evidence type="ECO:0000313" key="2">
    <source>
        <dbReference type="Proteomes" id="UP000054248"/>
    </source>
</evidence>
<reference evidence="1 2" key="1">
    <citation type="submission" date="2014-04" db="EMBL/GenBank/DDBJ databases">
        <authorList>
            <consortium name="DOE Joint Genome Institute"/>
            <person name="Kuo A."/>
            <person name="Girlanda M."/>
            <person name="Perotto S."/>
            <person name="Kohler A."/>
            <person name="Nagy L.G."/>
            <person name="Floudas D."/>
            <person name="Copeland A."/>
            <person name="Barry K.W."/>
            <person name="Cichocki N."/>
            <person name="Veneault-Fourrey C."/>
            <person name="LaButti K."/>
            <person name="Lindquist E.A."/>
            <person name="Lipzen A."/>
            <person name="Lundell T."/>
            <person name="Morin E."/>
            <person name="Murat C."/>
            <person name="Sun H."/>
            <person name="Tunlid A."/>
            <person name="Henrissat B."/>
            <person name="Grigoriev I.V."/>
            <person name="Hibbett D.S."/>
            <person name="Martin F."/>
            <person name="Nordberg H.P."/>
            <person name="Cantor M.N."/>
            <person name="Hua S.X."/>
        </authorList>
    </citation>
    <scope>NUCLEOTIDE SEQUENCE [LARGE SCALE GENOMIC DNA]</scope>
    <source>
        <strain evidence="1 2">MUT 4182</strain>
    </source>
</reference>
<dbReference type="OrthoDB" id="3224929at2759"/>
<dbReference type="Proteomes" id="UP000054248">
    <property type="component" value="Unassembled WGS sequence"/>
</dbReference>
<evidence type="ECO:0000313" key="1">
    <source>
        <dbReference type="EMBL" id="KIO19074.1"/>
    </source>
</evidence>
<reference evidence="2" key="2">
    <citation type="submission" date="2015-01" db="EMBL/GenBank/DDBJ databases">
        <title>Evolutionary Origins and Diversification of the Mycorrhizal Mutualists.</title>
        <authorList>
            <consortium name="DOE Joint Genome Institute"/>
            <consortium name="Mycorrhizal Genomics Consortium"/>
            <person name="Kohler A."/>
            <person name="Kuo A."/>
            <person name="Nagy L.G."/>
            <person name="Floudas D."/>
            <person name="Copeland A."/>
            <person name="Barry K.W."/>
            <person name="Cichocki N."/>
            <person name="Veneault-Fourrey C."/>
            <person name="LaButti K."/>
            <person name="Lindquist E.A."/>
            <person name="Lipzen A."/>
            <person name="Lundell T."/>
            <person name="Morin E."/>
            <person name="Murat C."/>
            <person name="Riley R."/>
            <person name="Ohm R."/>
            <person name="Sun H."/>
            <person name="Tunlid A."/>
            <person name="Henrissat B."/>
            <person name="Grigoriev I.V."/>
            <person name="Hibbett D.S."/>
            <person name="Martin F."/>
        </authorList>
    </citation>
    <scope>NUCLEOTIDE SEQUENCE [LARGE SCALE GENOMIC DNA]</scope>
    <source>
        <strain evidence="2">MUT 4182</strain>
    </source>
</reference>
<dbReference type="HOGENOM" id="CLU_066292_0_0_1"/>
<keyword evidence="2" id="KW-1185">Reference proteome</keyword>
<gene>
    <name evidence="1" type="ORF">M407DRAFT_152659</name>
</gene>
<name>A0A0C3Q6S4_9AGAM</name>
<sequence>MADLAATCMMNDALRWWGSLDKEVRGSWELLLPAMLSKYRPVFHGGSGEEAEKFIRAVRDKAIDEGKRKDNEWIVMYAESCLAGEALRWYTHLDSDTQENWKKLQQALLIQYPRAGTDGPALNLIPTPPAAALLAPAPKMSRRGRIRFSKSSSSAPGYLSKSLPSNNRLAPTSSLSNALELEWSTSSDGLHTLSIPGSQIPGYDLLGLKWSSHDLLNSNKFLAFCAVDSRTNSTNISGCSGTLLTSNWKISAADGASSGIMTIFVGDGTEILYPKWGTLVCFSAKTAHSSYPAECFFDPV</sequence>
<dbReference type="AlphaFoldDB" id="A0A0C3Q6S4"/>